<dbReference type="SUPFAM" id="SSF55729">
    <property type="entry name" value="Acyl-CoA N-acyltransferases (Nat)"/>
    <property type="match status" value="1"/>
</dbReference>
<dbReference type="GO" id="GO:0008999">
    <property type="term" value="F:protein-N-terminal-alanine acetyltransferase activity"/>
    <property type="evidence" value="ECO:0007669"/>
    <property type="project" value="TreeGrafter"/>
</dbReference>
<comment type="caution">
    <text evidence="2">The sequence shown here is derived from an EMBL/GenBank/DDBJ whole genome shotgun (WGS) entry which is preliminary data.</text>
</comment>
<dbReference type="InterPro" id="IPR000182">
    <property type="entry name" value="GNAT_dom"/>
</dbReference>
<name>A0A9Q7K163_9ENTR</name>
<evidence type="ECO:0000313" key="3">
    <source>
        <dbReference type="Proteomes" id="UP000282263"/>
    </source>
</evidence>
<dbReference type="AlphaFoldDB" id="A0A9Q7K163"/>
<sequence>MSTFNQFGQPVGDELIDWQPRPHPSRVHLNGRYCRLEPLRVEHADALFSAYLLAEDTRSWTWLLRGPDATAGEFAAWVASVCELPDPIHFTVIDNQTQAPVGTLALMRIDPTNGVMEVGHVHFSPLLSRTPMSTEAQYLLMQYAFDVLGYRRYEWKCNSLNEPSRKAALRLGFQFEGRFRQALVTKGHNRDTDWFSIIDSEWPMLAKAFENWLATDNFTVDGKQIRSLESWRETHV</sequence>
<dbReference type="InterPro" id="IPR051908">
    <property type="entry name" value="Ribosomal_N-acetyltransferase"/>
</dbReference>
<dbReference type="Proteomes" id="UP000282263">
    <property type="component" value="Unassembled WGS sequence"/>
</dbReference>
<proteinExistence type="predicted"/>
<organism evidence="2 3">
    <name type="scientific">Enterobacter mori</name>
    <dbReference type="NCBI Taxonomy" id="539813"/>
    <lineage>
        <taxon>Bacteria</taxon>
        <taxon>Pseudomonadati</taxon>
        <taxon>Pseudomonadota</taxon>
        <taxon>Gammaproteobacteria</taxon>
        <taxon>Enterobacterales</taxon>
        <taxon>Enterobacteriaceae</taxon>
        <taxon>Enterobacter</taxon>
    </lineage>
</organism>
<evidence type="ECO:0000259" key="1">
    <source>
        <dbReference type="Pfam" id="PF13302"/>
    </source>
</evidence>
<dbReference type="EMBL" id="RXPP01000019">
    <property type="protein sequence ID" value="RTQ22941.1"/>
    <property type="molecule type" value="Genomic_DNA"/>
</dbReference>
<dbReference type="FunFam" id="3.40.630.30:FF:000047">
    <property type="entry name" value="Acetyltransferase, GNAT family"/>
    <property type="match status" value="1"/>
</dbReference>
<dbReference type="GO" id="GO:1990189">
    <property type="term" value="F:protein N-terminal-serine acetyltransferase activity"/>
    <property type="evidence" value="ECO:0007669"/>
    <property type="project" value="TreeGrafter"/>
</dbReference>
<dbReference type="RefSeq" id="WP_126816819.1">
    <property type="nucleotide sequence ID" value="NZ_JAJHUL010000005.1"/>
</dbReference>
<feature type="domain" description="N-acetyltransferase" evidence="1">
    <location>
        <begin position="35"/>
        <end position="174"/>
    </location>
</feature>
<dbReference type="Pfam" id="PF13302">
    <property type="entry name" value="Acetyltransf_3"/>
    <property type="match status" value="1"/>
</dbReference>
<gene>
    <name evidence="2" type="ORF">EKN29_17200</name>
</gene>
<protein>
    <submittedName>
        <fullName evidence="2">N-acetyltransferase</fullName>
    </submittedName>
</protein>
<evidence type="ECO:0000313" key="2">
    <source>
        <dbReference type="EMBL" id="RTQ22941.1"/>
    </source>
</evidence>
<dbReference type="InterPro" id="IPR016181">
    <property type="entry name" value="Acyl_CoA_acyltransferase"/>
</dbReference>
<dbReference type="Gene3D" id="3.40.630.30">
    <property type="match status" value="1"/>
</dbReference>
<accession>A0A9Q7K163</accession>
<dbReference type="PANTHER" id="PTHR43441">
    <property type="entry name" value="RIBOSOMAL-PROTEIN-SERINE ACETYLTRANSFERASE"/>
    <property type="match status" value="1"/>
</dbReference>
<dbReference type="PANTHER" id="PTHR43441:SF2">
    <property type="entry name" value="FAMILY ACETYLTRANSFERASE, PUTATIVE (AFU_ORTHOLOGUE AFUA_7G00850)-RELATED"/>
    <property type="match status" value="1"/>
</dbReference>
<reference evidence="2 3" key="1">
    <citation type="submission" date="2018-12" db="EMBL/GenBank/DDBJ databases">
        <title>The Batch Genome Submission of Enterobacter spp. strains.</title>
        <authorList>
            <person name="Wei L."/>
            <person name="Wu W."/>
            <person name="Lin J."/>
            <person name="Zhang X."/>
            <person name="Feng Y."/>
            <person name="Zong Z."/>
        </authorList>
    </citation>
    <scope>NUCLEOTIDE SEQUENCE [LARGE SCALE GENOMIC DNA]</scope>
    <source>
        <strain evidence="2 3">SCEM020047</strain>
    </source>
</reference>